<feature type="region of interest" description="Disordered" evidence="3">
    <location>
        <begin position="1668"/>
        <end position="1722"/>
    </location>
</feature>
<evidence type="ECO:0000313" key="6">
    <source>
        <dbReference type="EMBL" id="KAL2915428.1"/>
    </source>
</evidence>
<feature type="region of interest" description="Disordered" evidence="3">
    <location>
        <begin position="75"/>
        <end position="95"/>
    </location>
</feature>
<feature type="region of interest" description="Disordered" evidence="3">
    <location>
        <begin position="604"/>
        <end position="623"/>
    </location>
</feature>
<comment type="caution">
    <text evidence="6">The sequence shown here is derived from an EMBL/GenBank/DDBJ whole genome shotgun (WGS) entry which is preliminary data.</text>
</comment>
<reference evidence="6 7" key="1">
    <citation type="submission" date="2023-09" db="EMBL/GenBank/DDBJ databases">
        <title>Pangenome analysis of Batrachochytrium dendrobatidis and related Chytrids.</title>
        <authorList>
            <person name="Yacoub M.N."/>
            <person name="Stajich J.E."/>
            <person name="James T.Y."/>
        </authorList>
    </citation>
    <scope>NUCLEOTIDE SEQUENCE [LARGE SCALE GENOMIC DNA]</scope>
    <source>
        <strain evidence="6 7">JEL0888</strain>
    </source>
</reference>
<dbReference type="InterPro" id="IPR051436">
    <property type="entry name" value="Autophagy-related_EPG5"/>
</dbReference>
<feature type="region of interest" description="Disordered" evidence="3">
    <location>
        <begin position="251"/>
        <end position="287"/>
    </location>
</feature>
<dbReference type="Pfam" id="PF26573">
    <property type="entry name" value="TPR_Epg5_2"/>
    <property type="match status" value="1"/>
</dbReference>
<gene>
    <name evidence="6" type="ORF">HK105_205044</name>
</gene>
<dbReference type="PANTHER" id="PTHR31139:SF4">
    <property type="entry name" value="ECTOPIC P GRANULES PROTEIN 5 HOMOLOG"/>
    <property type="match status" value="1"/>
</dbReference>
<dbReference type="EMBL" id="JADGIZ020000024">
    <property type="protein sequence ID" value="KAL2915428.1"/>
    <property type="molecule type" value="Genomic_DNA"/>
</dbReference>
<evidence type="ECO:0000313" key="7">
    <source>
        <dbReference type="Proteomes" id="UP001527925"/>
    </source>
</evidence>
<proteinExistence type="inferred from homology"/>
<evidence type="ECO:0000259" key="5">
    <source>
        <dbReference type="Pfam" id="PF26573"/>
    </source>
</evidence>
<feature type="region of interest" description="Disordered" evidence="3">
    <location>
        <begin position="1"/>
        <end position="62"/>
    </location>
</feature>
<feature type="region of interest" description="Disordered" evidence="3">
    <location>
        <begin position="129"/>
        <end position="170"/>
    </location>
</feature>
<evidence type="ECO:0000256" key="3">
    <source>
        <dbReference type="SAM" id="MobiDB-lite"/>
    </source>
</evidence>
<dbReference type="InterPro" id="IPR058750">
    <property type="entry name" value="TPR_Epg5"/>
</dbReference>
<feature type="compositionally biased region" description="Polar residues" evidence="3">
    <location>
        <begin position="1669"/>
        <end position="1680"/>
    </location>
</feature>
<keyword evidence="7" id="KW-1185">Reference proteome</keyword>
<feature type="compositionally biased region" description="Low complexity" evidence="3">
    <location>
        <begin position="129"/>
        <end position="138"/>
    </location>
</feature>
<comment type="similarity">
    <text evidence="1">Belongs to the EPG5 family.</text>
</comment>
<feature type="compositionally biased region" description="Basic residues" evidence="3">
    <location>
        <begin position="8"/>
        <end position="17"/>
    </location>
</feature>
<feature type="compositionally biased region" description="Low complexity" evidence="3">
    <location>
        <begin position="586"/>
        <end position="599"/>
    </location>
</feature>
<feature type="region of interest" description="Disordered" evidence="3">
    <location>
        <begin position="579"/>
        <end position="599"/>
    </location>
</feature>
<dbReference type="Proteomes" id="UP001527925">
    <property type="component" value="Unassembled WGS sequence"/>
</dbReference>
<feature type="domain" description="Epg5-like TPR" evidence="5">
    <location>
        <begin position="1494"/>
        <end position="1646"/>
    </location>
</feature>
<feature type="compositionally biased region" description="Low complexity" evidence="3">
    <location>
        <begin position="1686"/>
        <end position="1709"/>
    </location>
</feature>
<sequence length="2820" mass="308224">MELQRPAQRTKKKPARRRVPEIPDIVPADPHAPEADHGRLLAAAEAHARASSQGLGGGDQDMWHDHLVWDDRPRDASAAMRSRRQSSASGAADDYPGPAAVAAALSDNLLVSAGVGAGVSVGRDAHASAALTPAASPPQGSIPGGWEWESADAPQESPQEVAAHSPARQHHAIHAMPTMPAAPTTPTMPTIVHDYADTTALWNDLRRNNESMLSARLPLASLYPETLATLPTAPAATPSDLVDPWATTAPAEDVAPTAPPPAADAVIGPEMPQEPSAPPATPSAPQLDMPVDPALYPSAPAMLPEPASGAAAPGMLSSSELLDNPFAHEVARPKLQASAPSLDDIAAMTSAGIATPAAAAAAVAASVALTTTTTTDPLPDAVWDAMLQGAVDEQHAALVTEFRGRINHLDLGDPFYEKVLLYETAFKNAGRIHSQLHALRLSAKNLSGRLWSLSRVPKTASAVCSDGRQVTHTYTDEDAVVNAKVEADLVSAWSQARVLFNVHLSKALFETKMSKIWIQNSLDSFMARHFQAALQAMQASPFAFIEGWEALSHVDQDVSQLLHYLDVLFAFERHNHSRGASRSGQALSTTTAPSATPLRPLVAPTASSMDASPNGTNVAASAAGTQSASSQALHEEQSAFTKDVRAWIAFIVAVVIRCGGPVAHRHILLHVLRCPGIGSWGAHFVQWPLPQRWTEAWATQYVVALRALLGPIEELEEAEAHRVSEMAFVRANLKRLEVEDEWVVVDEQLFIPSAPRSVVCLSEDDYIRLFRQFNLPAVFENLIFHCIAEHTSALHRKSAASDKLQGPSSFVFLFAFANRVLGLIGRSFDALPSSYRSLLRLMCETLAAMSATLAAHTLPDTRGQPDASASTPMHIFVSHPHHARSTVRAESEAFVLRLVRLLLAHGSIGAWDCLLVLPLEILSRSTRRAIFLAAISGSSFAREGSGSQTHPLSLVLLSNPGRAQTLLRFLVELLRQDRAAALTSGSLDTPVHPLTPTTPTTAAEAAELAADVCKLVRIIFENCLLQLDVQASLVDAATAALVSLCDQFPAALSTALQIAWSDFSKLEAVSEMIFMQLPLAKWPVDVPDMEILQSMLNDPIGSPRFRFVLSILQRMGWSSIESTGTMLIPQRHQRTLAIHIAHRLLDRQSSREAQATLVSATSAATIATVEKVSKQVLPFQVPTLFADADKEFEQWCWRLLPRLQIYQMPTSLNIYAVSAYDRPYESLDSPSIAALFAHAETSPLAAYVVALVSEIGHQHRQFETRGWKLLANILAKGPPAAFLHAAYLLMHNFVAGMGMEYLECTDFVRLFKGVYRTKIVVDEAGLRDPSSELAVLIMSLMRRAASSDSPDLDAQFAAQFWLRTVLVDKDWQHSITGLAVLDALCETFVKAGRHTMLHGALIAEYHSMLALYHTNQSNSFKFSYTRPVESIYSLATTIEHLATAYPTLIPQPAATPSISGAIGQLLTTERRHWAWLTFEALVVESLSERDAVRRVGRALSKDSRQTVQNVLSTPTSSQDTRAAEKPLESFSIFRWATAILQLPPQHPAMPLFFQGFFSLFLERFDAGSWTSPVFGHRFLAAHGQLVQRLSALLGQLISRIEVSSAATNVELTRLYRAMLLWIKESKMWSNPDSVAADDAFQIDRLHECSIFDESTSARLWLWLVADPPSATSDRVSSTSAPERRGSAVSPPAFAPPAASGAVATPAAGAQQDKRGGLSMAPAAPPPISFRPPAIPPIETLTIKAVADVFERDLKVVLDSARASQACAQRLEQLHTQCLENLRQLYSLNRRRVHVERTCSSRCAGQAIVQCDLQEATMNVDLRNLANDNAQQAELILSTDYVDARLCLSGLRLIGATDWLAHYSQLAVSDAGRSKPDSAASIAALLDRVFFSAARSLGQATPFAPAVFLADSLVRQLGGCVVDLPNEPTQRIFKLIESRESIDLFARVFDPCRVPDRFAEFYGALAKVLDGKDIPTVFAAFDLARWVGASDPQPTLLARQRLFETILAACEMHPGVRTFRAHLVQLVDLDSRGDLWVDCVPTAVKSALSGKLGLDAFGDLVARLLCEPEPRTQEPASPARVRNSPAGSPRSRLKSKQHARSAAVDFDRFVESSATSRDVFDRETLQRLITSLSRLFESAIDASLVREMSVERAALVLQLVVRLACAPALVAMRSDTEFAECQKALLALTMPWMMLSASFDGVTQEAPQSRLKARHQWTTDQAEYVATVVSMHSKGCAKICAVFSRPHVLPEIVWSFYADLVDARVSAVLLEALQHLALQLSWEAFQPSTQMLERMNQWIEQGLLTSGTAAFFVDVVQRSSQRTWRADDRVLWRVVLDLVHRIDTIWQDDTERLVAFKTIDRAFISQREPRWVSSALYAELVEQVPLEWPRPASTTLFDEDAPAPALSMCLWTLQQLAGFDDPRRLVARANLHAYVGFVSRLIERQIKAEQLLPVLRVITPSFAPESLAGVVTETLQIAEVVSAGSGGAMPLTATRAAKQTATATAASNRLEEAEPLLDTIQSVISLLNLCQRDSKLFPQLWDGLQQAVRATQNAMAFLSAGCRSMSSLEHMALMAESSIRWHMERRASPHEWDVVVDVLQVPDLEESAFVRHCLSHALVLTLHGLCRKRLSRGRGIADLKIMMGEQLGVWIESVRVENVEQGQESKILLLLLLFGELLSFELGALTLPEGHSRLRAHLPLISDALFRWSEDRSGRGIWATLGFGPQSRLPVEFRFVARFLAVFIALRLVDADAEEQRAKLMESFAKMRQGAEYQPLAGDADEAARLLGDPACGLAQLHGVVDLFARRLFPAWASLALPMPA</sequence>
<evidence type="ECO:0000256" key="2">
    <source>
        <dbReference type="ARBA" id="ARBA00023006"/>
    </source>
</evidence>
<evidence type="ECO:0008006" key="8">
    <source>
        <dbReference type="Google" id="ProtNLM"/>
    </source>
</evidence>
<keyword evidence="2" id="KW-0072">Autophagy</keyword>
<dbReference type="InterPro" id="IPR059030">
    <property type="entry name" value="TPR_Epg5_mid"/>
</dbReference>
<dbReference type="PANTHER" id="PTHR31139">
    <property type="entry name" value="ECTOPIC P GRANULES PROTEIN 5 HOMOLOG"/>
    <property type="match status" value="1"/>
</dbReference>
<feature type="domain" description="Epg5-like central TPR repeats" evidence="4">
    <location>
        <begin position="1934"/>
        <end position="2305"/>
    </location>
</feature>
<accession>A0ABR4N7A9</accession>
<protein>
    <recommendedName>
        <fullName evidence="8">Ectopic P granules protein 5</fullName>
    </recommendedName>
</protein>
<dbReference type="Pfam" id="PF26103">
    <property type="entry name" value="TPR_Epg5"/>
    <property type="match status" value="1"/>
</dbReference>
<evidence type="ECO:0000259" key="4">
    <source>
        <dbReference type="Pfam" id="PF26103"/>
    </source>
</evidence>
<evidence type="ECO:0000256" key="1">
    <source>
        <dbReference type="ARBA" id="ARBA00010948"/>
    </source>
</evidence>
<feature type="compositionally biased region" description="Low complexity" evidence="3">
    <location>
        <begin position="76"/>
        <end position="94"/>
    </location>
</feature>
<organism evidence="6 7">
    <name type="scientific">Polyrhizophydium stewartii</name>
    <dbReference type="NCBI Taxonomy" id="2732419"/>
    <lineage>
        <taxon>Eukaryota</taxon>
        <taxon>Fungi</taxon>
        <taxon>Fungi incertae sedis</taxon>
        <taxon>Chytridiomycota</taxon>
        <taxon>Chytridiomycota incertae sedis</taxon>
        <taxon>Chytridiomycetes</taxon>
        <taxon>Rhizophydiales</taxon>
        <taxon>Rhizophydiales incertae sedis</taxon>
        <taxon>Polyrhizophydium</taxon>
    </lineage>
</organism>
<feature type="compositionally biased region" description="Polar residues" evidence="3">
    <location>
        <begin position="605"/>
        <end position="618"/>
    </location>
</feature>
<name>A0ABR4N7A9_9FUNG</name>
<feature type="region of interest" description="Disordered" evidence="3">
    <location>
        <begin position="2069"/>
        <end position="2098"/>
    </location>
</feature>